<dbReference type="InterPro" id="IPR004843">
    <property type="entry name" value="Calcineurin-like_PHP"/>
</dbReference>
<dbReference type="SUPFAM" id="SSF55816">
    <property type="entry name" value="5'-nucleotidase (syn. UDP-sugar hydrolase), C-terminal domain"/>
    <property type="match status" value="1"/>
</dbReference>
<dbReference type="Proteomes" id="UP000215332">
    <property type="component" value="Chromosome 1"/>
</dbReference>
<keyword evidence="2" id="KW-0378">Hydrolase</keyword>
<organism evidence="6 7">
    <name type="scientific">Cutibacterium granulosum</name>
    <dbReference type="NCBI Taxonomy" id="33011"/>
    <lineage>
        <taxon>Bacteria</taxon>
        <taxon>Bacillati</taxon>
        <taxon>Actinomycetota</taxon>
        <taxon>Actinomycetes</taxon>
        <taxon>Propionibacteriales</taxon>
        <taxon>Propionibacteriaceae</taxon>
        <taxon>Cutibacterium</taxon>
    </lineage>
</organism>
<dbReference type="RefSeq" id="WP_065860440.1">
    <property type="nucleotide sequence ID" value="NZ_LT906441.1"/>
</dbReference>
<keyword evidence="2" id="KW-0547">Nucleotide-binding</keyword>
<dbReference type="GO" id="GO:0009166">
    <property type="term" value="P:nucleotide catabolic process"/>
    <property type="evidence" value="ECO:0007669"/>
    <property type="project" value="InterPro"/>
</dbReference>
<reference evidence="6 7" key="1">
    <citation type="submission" date="2017-06" db="EMBL/GenBank/DDBJ databases">
        <authorList>
            <consortium name="Pathogen Informatics"/>
        </authorList>
    </citation>
    <scope>NUCLEOTIDE SEQUENCE [LARGE SCALE GENOMIC DNA]</scope>
    <source>
        <strain evidence="6 7">NCTC11865</strain>
    </source>
</reference>
<dbReference type="GO" id="GO:0016787">
    <property type="term" value="F:hydrolase activity"/>
    <property type="evidence" value="ECO:0007669"/>
    <property type="project" value="UniProtKB-KW"/>
</dbReference>
<sequence length="657" mass="70389">MRFPRAAAVVAAAAVTLTSAGLTAVAHAARTTSTLTVLSTTDVHGHVYNWDYFQDAEFSPDTTGRNSAPLGLTRAATIIKQTRQDRGADSVVTVDNGDTIQGTPLTYLASQEPERLGDSTNPMARAFNLIGYDATNTGNHEFNYGVDVQNNFAKSLDAPLLGANVIDVKTGEPLRQPTTMVTKKVGGHDVKVGIVGVTTPGSAVWDRSVLKGRVDLTDPVAAADKYAGQLRRQGADVVVTLVHGGLDEENATPIYKGLDENMATSVATKAKGVDLVISGHTHRDDVSTVVDGASGHKVLISQPDYWARSVSDVQIPLSFSGDKVGIDYGSISTWATQRYTRDVAEDSELADNPQLRAAHEKTITYVNSVVATSTEEMSAKRSMVEDTPILDFIGSVEADTVSNALKKTKYADTPVIAQVSPFSRTALFPKGEVKIKDIAGLYVFDNTLAAVEITGAQLRDYLEYSARYFVQTKPGEKINPAPASEGGHTQATIDGKTIWDYNYDAVTGVKYSIDISKPVGQRVLGLSWQGKPVNDNQKFIMAINNYRMNGGGGYPHVSKAPVAWDGLVEIRQELIDHASRDGKIDPTTFFDRNWFLTTTGETWQMADDQSGVDHGGRGTGDASATPAASGQQDTNGTHQISSTDSRSTGLALPRTGV</sequence>
<feature type="region of interest" description="Disordered" evidence="3">
    <location>
        <begin position="605"/>
        <end position="657"/>
    </location>
</feature>
<evidence type="ECO:0000256" key="1">
    <source>
        <dbReference type="ARBA" id="ARBA00022729"/>
    </source>
</evidence>
<dbReference type="InterPro" id="IPR029052">
    <property type="entry name" value="Metallo-depent_PP-like"/>
</dbReference>
<evidence type="ECO:0000256" key="2">
    <source>
        <dbReference type="RuleBase" id="RU362119"/>
    </source>
</evidence>
<accession>A0A239W1K1</accession>
<evidence type="ECO:0000313" key="6">
    <source>
        <dbReference type="EMBL" id="SNV27644.1"/>
    </source>
</evidence>
<dbReference type="Pfam" id="PF00149">
    <property type="entry name" value="Metallophos"/>
    <property type="match status" value="1"/>
</dbReference>
<evidence type="ECO:0000259" key="5">
    <source>
        <dbReference type="Pfam" id="PF02872"/>
    </source>
</evidence>
<gene>
    <name evidence="6" type="primary">yfkN</name>
    <name evidence="6" type="ORF">SAMEA4412665_00050</name>
</gene>
<dbReference type="eggNOG" id="COG0737">
    <property type="taxonomic scope" value="Bacteria"/>
</dbReference>
<comment type="similarity">
    <text evidence="2">Belongs to the 5'-nucleotidase family.</text>
</comment>
<evidence type="ECO:0000256" key="3">
    <source>
        <dbReference type="SAM" id="MobiDB-lite"/>
    </source>
</evidence>
<dbReference type="InterPro" id="IPR036907">
    <property type="entry name" value="5'-Nucleotdase_C_sf"/>
</dbReference>
<feature type="signal peptide" evidence="2">
    <location>
        <begin position="1"/>
        <end position="28"/>
    </location>
</feature>
<dbReference type="AlphaFoldDB" id="A0A239W1K1"/>
<dbReference type="GO" id="GO:0030288">
    <property type="term" value="C:outer membrane-bounded periplasmic space"/>
    <property type="evidence" value="ECO:0007669"/>
    <property type="project" value="TreeGrafter"/>
</dbReference>
<dbReference type="KEGG" id="cgrn:4412665_00050"/>
<dbReference type="InterPro" id="IPR008334">
    <property type="entry name" value="5'-Nucleotdase_C"/>
</dbReference>
<feature type="chain" id="PRO_5011128271" evidence="2">
    <location>
        <begin position="29"/>
        <end position="657"/>
    </location>
</feature>
<name>A0A239W1K1_9ACTN</name>
<keyword evidence="1 2" id="KW-0732">Signal</keyword>
<dbReference type="PANTHER" id="PTHR11575:SF6">
    <property type="entry name" value="2',3'-CYCLIC-NUCLEOTIDE 2'-PHOSPHODIESTERASE_3'-NUCLEOTIDASE"/>
    <property type="match status" value="1"/>
</dbReference>
<dbReference type="GO" id="GO:0000166">
    <property type="term" value="F:nucleotide binding"/>
    <property type="evidence" value="ECO:0007669"/>
    <property type="project" value="UniProtKB-KW"/>
</dbReference>
<evidence type="ECO:0000259" key="4">
    <source>
        <dbReference type="Pfam" id="PF00149"/>
    </source>
</evidence>
<dbReference type="EMBL" id="LT906441">
    <property type="protein sequence ID" value="SNV27644.1"/>
    <property type="molecule type" value="Genomic_DNA"/>
</dbReference>
<feature type="domain" description="5'-Nucleotidase C-terminal" evidence="5">
    <location>
        <begin position="369"/>
        <end position="557"/>
    </location>
</feature>
<proteinExistence type="inferred from homology"/>
<feature type="domain" description="Calcineurin-like phosphoesterase" evidence="4">
    <location>
        <begin position="36"/>
        <end position="283"/>
    </location>
</feature>
<dbReference type="Gene3D" id="3.90.780.10">
    <property type="entry name" value="5'-Nucleotidase, C-terminal domain"/>
    <property type="match status" value="1"/>
</dbReference>
<dbReference type="SUPFAM" id="SSF56300">
    <property type="entry name" value="Metallo-dependent phosphatases"/>
    <property type="match status" value="1"/>
</dbReference>
<dbReference type="Gene3D" id="3.60.21.10">
    <property type="match status" value="1"/>
</dbReference>
<dbReference type="PANTHER" id="PTHR11575">
    <property type="entry name" value="5'-NUCLEOTIDASE-RELATED"/>
    <property type="match status" value="1"/>
</dbReference>
<evidence type="ECO:0000313" key="7">
    <source>
        <dbReference type="Proteomes" id="UP000215332"/>
    </source>
</evidence>
<dbReference type="InterPro" id="IPR006179">
    <property type="entry name" value="5_nucleotidase/apyrase"/>
</dbReference>
<dbReference type="PRINTS" id="PR01607">
    <property type="entry name" value="APYRASEFAMLY"/>
</dbReference>
<protein>
    <submittedName>
        <fullName evidence="6">Trifunctional nucleotide phosphoesterase protein YfkN</fullName>
    </submittedName>
</protein>
<feature type="compositionally biased region" description="Polar residues" evidence="3">
    <location>
        <begin position="626"/>
        <end position="648"/>
    </location>
</feature>
<dbReference type="Pfam" id="PF02872">
    <property type="entry name" value="5_nucleotid_C"/>
    <property type="match status" value="1"/>
</dbReference>